<dbReference type="Gene3D" id="1.10.1280.10">
    <property type="entry name" value="Di-copper center containing domain from catechol oxidase"/>
    <property type="match status" value="1"/>
</dbReference>
<evidence type="ECO:0000256" key="5">
    <source>
        <dbReference type="SAM" id="MobiDB-lite"/>
    </source>
</evidence>
<evidence type="ECO:0000256" key="7">
    <source>
        <dbReference type="SAM" id="SignalP"/>
    </source>
</evidence>
<feature type="chain" id="PRO_5028917646" evidence="7">
    <location>
        <begin position="28"/>
        <end position="541"/>
    </location>
</feature>
<comment type="similarity">
    <text evidence="1">Belongs to the tyrosinase family. Hemocyanin subfamily.</text>
</comment>
<protein>
    <submittedName>
        <fullName evidence="10">Tyrosinase-like</fullName>
    </submittedName>
</protein>
<keyword evidence="6" id="KW-1133">Transmembrane helix</keyword>
<reference evidence="10" key="1">
    <citation type="submission" date="2025-08" db="UniProtKB">
        <authorList>
            <consortium name="RefSeq"/>
        </authorList>
    </citation>
    <scope>IDENTIFICATION</scope>
</reference>
<organism evidence="9 10">
    <name type="scientific">Octopus sinensis</name>
    <name type="common">East Asian common octopus</name>
    <dbReference type="NCBI Taxonomy" id="2607531"/>
    <lineage>
        <taxon>Eukaryota</taxon>
        <taxon>Metazoa</taxon>
        <taxon>Spiralia</taxon>
        <taxon>Lophotrochozoa</taxon>
        <taxon>Mollusca</taxon>
        <taxon>Cephalopoda</taxon>
        <taxon>Coleoidea</taxon>
        <taxon>Octopodiformes</taxon>
        <taxon>Octopoda</taxon>
        <taxon>Incirrata</taxon>
        <taxon>Octopodidae</taxon>
        <taxon>Octopus</taxon>
    </lineage>
</organism>
<dbReference type="KEGG" id="osn:115219783"/>
<keyword evidence="2" id="KW-0479">Metal-binding</keyword>
<name>A0A6P7T4X6_9MOLL</name>
<keyword evidence="6" id="KW-0472">Membrane</keyword>
<keyword evidence="6" id="KW-0812">Transmembrane</keyword>
<evidence type="ECO:0000256" key="3">
    <source>
        <dbReference type="ARBA" id="ARBA00022737"/>
    </source>
</evidence>
<dbReference type="PANTHER" id="PTHR11474">
    <property type="entry name" value="TYROSINASE FAMILY MEMBER"/>
    <property type="match status" value="1"/>
</dbReference>
<evidence type="ECO:0000313" key="9">
    <source>
        <dbReference type="Proteomes" id="UP000515154"/>
    </source>
</evidence>
<feature type="signal peptide" evidence="7">
    <location>
        <begin position="1"/>
        <end position="27"/>
    </location>
</feature>
<accession>A0A6P7T4X6</accession>
<dbReference type="AlphaFoldDB" id="A0A6P7T4X6"/>
<feature type="transmembrane region" description="Helical" evidence="6">
    <location>
        <begin position="470"/>
        <end position="492"/>
    </location>
</feature>
<sequence length="541" mass="61167">MHRYLAMDIPQTFSCFLFFTLLPSISAQFPRVCAKNATTPDGICCPTRPGDTLPCGGPLRGLCRPIDFNNEVDLVPPENKMDDRFNWPTRFFKQACDCRGNYDGYMCQHCDYGFTGSNCTKKLRRIRKDYRKLTKEEKDELLRGILLLSETESDYAVLDTTASVDPAVNPTFVNVSVYNYLAYFHYYVARRTLMQPIEKCQTAAYVPDFAHGGPGFGSWHRAYLLLWEMEIARALKNPTFSFPYWNWTESGRNCDVCTNDFMGHTPDNNNGSLDSLSVFSEFSVYCVPSLGGCAGCDVSTPSGKIIRRPGNNPEYRSLPPLKDVEFLKSVKNYDTLPYDTRSGNNSFRNLLEGFANRDGPTTGRMYTHNQVHAFMNGTFSELVTAAFDPVFQLHHAFIDKTLEIWIRENQPAFSELPVFEAPPGHGRMANMVPFFPVEKNFMMFAHSHALGYDYDDLVEADIPKTSLSPVWIIVIVEAGLLLLLLAIIIELARTRKLRPQARQVSSTSVHNNVTADTADEEQPIFQPGNPTYRTYNAAENS</sequence>
<keyword evidence="9" id="KW-1185">Reference proteome</keyword>
<keyword evidence="7" id="KW-0732">Signal</keyword>
<dbReference type="SUPFAM" id="SSF48056">
    <property type="entry name" value="Di-copper centre-containing domain"/>
    <property type="match status" value="1"/>
</dbReference>
<dbReference type="Pfam" id="PF00264">
    <property type="entry name" value="Tyrosinase"/>
    <property type="match status" value="1"/>
</dbReference>
<dbReference type="PRINTS" id="PR00092">
    <property type="entry name" value="TYROSINASE"/>
</dbReference>
<dbReference type="GO" id="GO:0046872">
    <property type="term" value="F:metal ion binding"/>
    <property type="evidence" value="ECO:0007669"/>
    <property type="project" value="UniProtKB-KW"/>
</dbReference>
<dbReference type="InterPro" id="IPR008922">
    <property type="entry name" value="Di-copper_centre_dom_sf"/>
</dbReference>
<dbReference type="Proteomes" id="UP000515154">
    <property type="component" value="Linkage group LG15"/>
</dbReference>
<dbReference type="InterPro" id="IPR002227">
    <property type="entry name" value="Tyrosinase_Cu-bd"/>
</dbReference>
<feature type="domain" description="Tyrosinase copper-binding" evidence="8">
    <location>
        <begin position="176"/>
        <end position="407"/>
    </location>
</feature>
<evidence type="ECO:0000256" key="2">
    <source>
        <dbReference type="ARBA" id="ARBA00022723"/>
    </source>
</evidence>
<keyword evidence="3" id="KW-0677">Repeat</keyword>
<dbReference type="PANTHER" id="PTHR11474:SF126">
    <property type="entry name" value="TYROSINASE-LIKE PROTEIN TYR-1-RELATED"/>
    <property type="match status" value="1"/>
</dbReference>
<evidence type="ECO:0000256" key="1">
    <source>
        <dbReference type="ARBA" id="ARBA00009470"/>
    </source>
</evidence>
<evidence type="ECO:0000259" key="8">
    <source>
        <dbReference type="Pfam" id="PF00264"/>
    </source>
</evidence>
<feature type="region of interest" description="Disordered" evidence="5">
    <location>
        <begin position="508"/>
        <end position="531"/>
    </location>
</feature>
<evidence type="ECO:0000313" key="10">
    <source>
        <dbReference type="RefSeq" id="XP_029645898.2"/>
    </source>
</evidence>
<dbReference type="InterPro" id="IPR050316">
    <property type="entry name" value="Tyrosinase/Hemocyanin"/>
</dbReference>
<proteinExistence type="inferred from homology"/>
<evidence type="ECO:0000256" key="6">
    <source>
        <dbReference type="SAM" id="Phobius"/>
    </source>
</evidence>
<evidence type="ECO:0000256" key="4">
    <source>
        <dbReference type="ARBA" id="ARBA00023008"/>
    </source>
</evidence>
<keyword evidence="4" id="KW-0186">Copper</keyword>
<dbReference type="RefSeq" id="XP_029645898.2">
    <property type="nucleotide sequence ID" value="XM_029790038.2"/>
</dbReference>
<gene>
    <name evidence="10" type="primary">LOC115219783</name>
</gene>
<dbReference type="GO" id="GO:0016491">
    <property type="term" value="F:oxidoreductase activity"/>
    <property type="evidence" value="ECO:0007669"/>
    <property type="project" value="InterPro"/>
</dbReference>